<dbReference type="Gene3D" id="3.90.1750.10">
    <property type="entry name" value="Hect, E3 ligase catalytic domains"/>
    <property type="match status" value="1"/>
</dbReference>
<dbReference type="EMBL" id="CACRXK020004452">
    <property type="protein sequence ID" value="CAB4002795.1"/>
    <property type="molecule type" value="Genomic_DNA"/>
</dbReference>
<gene>
    <name evidence="1" type="ORF">PACLA_8A005493</name>
</gene>
<accession>A0A7D9IDP2</accession>
<keyword evidence="1" id="KW-0436">Ligase</keyword>
<protein>
    <submittedName>
        <fullName evidence="1">G2 M phase-specific E3 ubiquitin- ligase-like</fullName>
    </submittedName>
</protein>
<dbReference type="GO" id="GO:0004842">
    <property type="term" value="F:ubiquitin-protein transferase activity"/>
    <property type="evidence" value="ECO:0007669"/>
    <property type="project" value="InterPro"/>
</dbReference>
<keyword evidence="2" id="KW-1185">Reference proteome</keyword>
<evidence type="ECO:0000313" key="1">
    <source>
        <dbReference type="EMBL" id="CAB4002795.1"/>
    </source>
</evidence>
<sequence length="127" mass="14612">MVDLELAKGVECPTCFKEFPIQEIAEHADICASWHVESVGETITIDENNLFDNNEFGIDYEPGQTFVSLIKELQNNLEPGDPVRINIRRKTLWEDFTKERRKRVKPQQKLKVVFLGEPAINDGGPRR</sequence>
<dbReference type="AlphaFoldDB" id="A0A7D9IDP2"/>
<dbReference type="SUPFAM" id="SSF56204">
    <property type="entry name" value="Hect, E3 ligase catalytic domain"/>
    <property type="match status" value="1"/>
</dbReference>
<reference evidence="1" key="1">
    <citation type="submission" date="2020-04" db="EMBL/GenBank/DDBJ databases">
        <authorList>
            <person name="Alioto T."/>
            <person name="Alioto T."/>
            <person name="Gomez Garrido J."/>
        </authorList>
    </citation>
    <scope>NUCLEOTIDE SEQUENCE</scope>
    <source>
        <strain evidence="1">A484AB</strain>
    </source>
</reference>
<comment type="caution">
    <text evidence="1">The sequence shown here is derived from an EMBL/GenBank/DDBJ whole genome shotgun (WGS) entry which is preliminary data.</text>
</comment>
<dbReference type="InterPro" id="IPR035983">
    <property type="entry name" value="Hect_E3_ubiquitin_ligase"/>
</dbReference>
<organism evidence="1 2">
    <name type="scientific">Paramuricea clavata</name>
    <name type="common">Red gorgonian</name>
    <name type="synonym">Violescent sea-whip</name>
    <dbReference type="NCBI Taxonomy" id="317549"/>
    <lineage>
        <taxon>Eukaryota</taxon>
        <taxon>Metazoa</taxon>
        <taxon>Cnidaria</taxon>
        <taxon>Anthozoa</taxon>
        <taxon>Octocorallia</taxon>
        <taxon>Malacalcyonacea</taxon>
        <taxon>Plexauridae</taxon>
        <taxon>Paramuricea</taxon>
    </lineage>
</organism>
<name>A0A7D9IDP2_PARCT</name>
<proteinExistence type="predicted"/>
<dbReference type="Proteomes" id="UP001152795">
    <property type="component" value="Unassembled WGS sequence"/>
</dbReference>
<evidence type="ECO:0000313" key="2">
    <source>
        <dbReference type="Proteomes" id="UP001152795"/>
    </source>
</evidence>
<dbReference type="GO" id="GO:0016874">
    <property type="term" value="F:ligase activity"/>
    <property type="evidence" value="ECO:0007669"/>
    <property type="project" value="UniProtKB-KW"/>
</dbReference>